<gene>
    <name evidence="1" type="ORF">SAMN04489757_1457</name>
</gene>
<name>A0A1I5II49_9FIRM</name>
<evidence type="ECO:0000313" key="1">
    <source>
        <dbReference type="EMBL" id="SFO59966.1"/>
    </source>
</evidence>
<dbReference type="AlphaFoldDB" id="A0A1I5II49"/>
<reference evidence="1 2" key="1">
    <citation type="submission" date="2016-10" db="EMBL/GenBank/DDBJ databases">
        <authorList>
            <person name="de Groot N.N."/>
        </authorList>
    </citation>
    <scope>NUCLEOTIDE SEQUENCE [LARGE SCALE GENOMIC DNA]</scope>
    <source>
        <strain evidence="1 2">DSM 1283</strain>
    </source>
</reference>
<accession>A0A1I5II49</accession>
<dbReference type="InterPro" id="IPR013420">
    <property type="entry name" value="CRISPR-assoc_prot_Cas8b/Csh1_C"/>
</dbReference>
<protein>
    <submittedName>
        <fullName evidence="1">CRISPR-associated protein Csh1</fullName>
    </submittedName>
</protein>
<dbReference type="STRING" id="1527.SAMN04489757_1457"/>
<dbReference type="RefSeq" id="WP_091688495.1">
    <property type="nucleotide sequence ID" value="NZ_BAABFM010000054.1"/>
</dbReference>
<keyword evidence="2" id="KW-1185">Reference proteome</keyword>
<organism evidence="1 2">
    <name type="scientific">Anaerocolumna aminovalerica</name>
    <dbReference type="NCBI Taxonomy" id="1527"/>
    <lineage>
        <taxon>Bacteria</taxon>
        <taxon>Bacillati</taxon>
        <taxon>Bacillota</taxon>
        <taxon>Clostridia</taxon>
        <taxon>Lachnospirales</taxon>
        <taxon>Lachnospiraceae</taxon>
        <taxon>Anaerocolumna</taxon>
    </lineage>
</organism>
<dbReference type="Proteomes" id="UP000198806">
    <property type="component" value="Unassembled WGS sequence"/>
</dbReference>
<dbReference type="NCBIfam" id="TIGR02591">
    <property type="entry name" value="cas_Csh1"/>
    <property type="match status" value="1"/>
</dbReference>
<evidence type="ECO:0000313" key="2">
    <source>
        <dbReference type="Proteomes" id="UP000198806"/>
    </source>
</evidence>
<dbReference type="EMBL" id="FOWD01000045">
    <property type="protein sequence ID" value="SFO59966.1"/>
    <property type="molecule type" value="Genomic_DNA"/>
</dbReference>
<sequence>MLKEVVKIFEKEYRAESREDNQDFYITKDHIPEDGDYIILEETRDGFQELDRINVKVDKKTRTVETTNSYFKFIQYADYLSKYLESNKAIADKNIHSNNYLTLFIKKENLFNGKITEDVLTKYYETFKNPYTKYCKKQLKIAYAALEDKYGKPDIDRINKIEEWVKKNLFSLKLSKDKTYVKLFFYYDLEEYRKESEKYILTNIYNNAKYNTKIKGIIYGVPNNNMGLNSKKPYLEHKTRKNVAPILLNQDEVLLQKKFFDYLNTLVQQRKINLYIDEEGIYALTGQDIPKQNFTGYFMRLQKGMETEIHDFDTVVNFSNHITPIEIKNELRLEKSNIEYKTIHTRAELKKIINEVFFRKFLETNYFTDAKDMKIYDDCIRRNILLARRILFDWFYKGINNSLWNTLEFCCLDLIKNSIVNNYLPTAKEQFNLYTSLKIYFEGEEKMEKTKINVEEFEKKLDLDKPGEFSNDGEYYFAAGQLANYFLTKSKANVKKYSLMNPILNAKSPEKIELELKKLYDKYNHDIISNRRFNNMYYMVNDYIVSNNIIDNNNLLKGFLHPCMIFKSTNTKTNEN</sequence>
<proteinExistence type="predicted"/>
<dbReference type="OrthoDB" id="1397020at2"/>